<keyword evidence="3" id="KW-0479">Metal-binding</keyword>
<dbReference type="GO" id="GO:0004065">
    <property type="term" value="F:arylsulfatase activity"/>
    <property type="evidence" value="ECO:0007669"/>
    <property type="project" value="TreeGrafter"/>
</dbReference>
<dbReference type="PANTHER" id="PTHR42693">
    <property type="entry name" value="ARYLSULFATASE FAMILY MEMBER"/>
    <property type="match status" value="1"/>
</dbReference>
<keyword evidence="6" id="KW-0106">Calcium</keyword>
<evidence type="ECO:0000256" key="2">
    <source>
        <dbReference type="ARBA" id="ARBA00008779"/>
    </source>
</evidence>
<feature type="domain" description="Sulfatase N-terminal" evidence="8">
    <location>
        <begin position="12"/>
        <end position="177"/>
    </location>
</feature>
<evidence type="ECO:0000313" key="9">
    <source>
        <dbReference type="EMBL" id="GAH42768.1"/>
    </source>
</evidence>
<organism evidence="9">
    <name type="scientific">marine sediment metagenome</name>
    <dbReference type="NCBI Taxonomy" id="412755"/>
    <lineage>
        <taxon>unclassified sequences</taxon>
        <taxon>metagenomes</taxon>
        <taxon>ecological metagenomes</taxon>
    </lineage>
</organism>
<gene>
    <name evidence="9" type="ORF">S03H2_18987</name>
</gene>
<feature type="compositionally biased region" description="Basic residues" evidence="7">
    <location>
        <begin position="305"/>
        <end position="319"/>
    </location>
</feature>
<dbReference type="GO" id="GO:0046872">
    <property type="term" value="F:metal ion binding"/>
    <property type="evidence" value="ECO:0007669"/>
    <property type="project" value="UniProtKB-KW"/>
</dbReference>
<keyword evidence="5" id="KW-0378">Hydrolase</keyword>
<evidence type="ECO:0000256" key="1">
    <source>
        <dbReference type="ARBA" id="ARBA00001913"/>
    </source>
</evidence>
<comment type="cofactor">
    <cofactor evidence="1">
        <name>Ca(2+)</name>
        <dbReference type="ChEBI" id="CHEBI:29108"/>
    </cofactor>
</comment>
<dbReference type="SUPFAM" id="SSF53649">
    <property type="entry name" value="Alkaline phosphatase-like"/>
    <property type="match status" value="1"/>
</dbReference>
<protein>
    <recommendedName>
        <fullName evidence="8">Sulfatase N-terminal domain-containing protein</fullName>
    </recommendedName>
</protein>
<feature type="region of interest" description="Disordered" evidence="7">
    <location>
        <begin position="286"/>
        <end position="319"/>
    </location>
</feature>
<name>X1HBS3_9ZZZZ</name>
<comment type="similarity">
    <text evidence="2">Belongs to the sulfatase family.</text>
</comment>
<dbReference type="EMBL" id="BARU01009882">
    <property type="protein sequence ID" value="GAH42768.1"/>
    <property type="molecule type" value="Genomic_DNA"/>
</dbReference>
<feature type="non-terminal residue" evidence="9">
    <location>
        <position position="1"/>
    </location>
</feature>
<reference evidence="9" key="1">
    <citation type="journal article" date="2014" name="Front. Microbiol.">
        <title>High frequency of phylogenetically diverse reductive dehalogenase-homologous genes in deep subseafloor sedimentary metagenomes.</title>
        <authorList>
            <person name="Kawai M."/>
            <person name="Futagami T."/>
            <person name="Toyoda A."/>
            <person name="Takaki Y."/>
            <person name="Nishi S."/>
            <person name="Hori S."/>
            <person name="Arai W."/>
            <person name="Tsubouchi T."/>
            <person name="Morono Y."/>
            <person name="Uchiyama I."/>
            <person name="Ito T."/>
            <person name="Fujiyama A."/>
            <person name="Inagaki F."/>
            <person name="Takami H."/>
        </authorList>
    </citation>
    <scope>NUCLEOTIDE SEQUENCE</scope>
    <source>
        <strain evidence="9">Expedition CK06-06</strain>
    </source>
</reference>
<dbReference type="InterPro" id="IPR050738">
    <property type="entry name" value="Sulfatase"/>
</dbReference>
<dbReference type="PANTHER" id="PTHR42693:SF42">
    <property type="entry name" value="ARYLSULFATASE G"/>
    <property type="match status" value="1"/>
</dbReference>
<evidence type="ECO:0000256" key="4">
    <source>
        <dbReference type="ARBA" id="ARBA00022729"/>
    </source>
</evidence>
<accession>X1HBS3</accession>
<dbReference type="Pfam" id="PF00884">
    <property type="entry name" value="Sulfatase"/>
    <property type="match status" value="1"/>
</dbReference>
<keyword evidence="4" id="KW-0732">Signal</keyword>
<evidence type="ECO:0000259" key="8">
    <source>
        <dbReference type="Pfam" id="PF00884"/>
    </source>
</evidence>
<dbReference type="Gene3D" id="3.30.1120.10">
    <property type="match status" value="1"/>
</dbReference>
<sequence>YRLNNLKDGPTGEYITDRLTEESIRYIESNRNDPFLLFLWHFGVHGPWGHKEEITRSYLNKKDTRGKQNNPIMASMLKSIDESVGRVMDKLDELKLRDNTIVIFFSDNGGNTHSRIGPDELPPTNNFPLRGGKATIYEGGTREPLLVRWPGVVRPGSQCAEIISSIDFYPTILEMTGAKVKPGQILDGESIVPLLKQSGKLKRKAIFCHFPHNTPATGNIASTYVRCGNWKLIRFYHDGKAGEHRHELYDLTEDISETNNLTAMYPEKVKQLDALIDRHLKEIGALVPKPNPRYDPIARPAKQQPRTKKKNRPQRKNAR</sequence>
<dbReference type="Gene3D" id="3.40.720.10">
    <property type="entry name" value="Alkaline Phosphatase, subunit A"/>
    <property type="match status" value="1"/>
</dbReference>
<evidence type="ECO:0000256" key="7">
    <source>
        <dbReference type="SAM" id="MobiDB-lite"/>
    </source>
</evidence>
<evidence type="ECO:0000256" key="6">
    <source>
        <dbReference type="ARBA" id="ARBA00022837"/>
    </source>
</evidence>
<proteinExistence type="inferred from homology"/>
<evidence type="ECO:0000256" key="5">
    <source>
        <dbReference type="ARBA" id="ARBA00022801"/>
    </source>
</evidence>
<dbReference type="InterPro" id="IPR000917">
    <property type="entry name" value="Sulfatase_N"/>
</dbReference>
<comment type="caution">
    <text evidence="9">The sequence shown here is derived from an EMBL/GenBank/DDBJ whole genome shotgun (WGS) entry which is preliminary data.</text>
</comment>
<dbReference type="AlphaFoldDB" id="X1HBS3"/>
<dbReference type="InterPro" id="IPR017850">
    <property type="entry name" value="Alkaline_phosphatase_core_sf"/>
</dbReference>
<feature type="non-terminal residue" evidence="9">
    <location>
        <position position="319"/>
    </location>
</feature>
<evidence type="ECO:0000256" key="3">
    <source>
        <dbReference type="ARBA" id="ARBA00022723"/>
    </source>
</evidence>